<dbReference type="PANTHER" id="PTHR36529">
    <property type="entry name" value="SLL1095 PROTEIN"/>
    <property type="match status" value="1"/>
</dbReference>
<dbReference type="Proteomes" id="UP001597319">
    <property type="component" value="Unassembled WGS sequence"/>
</dbReference>
<reference evidence="2" key="1">
    <citation type="journal article" date="2019" name="Int. J. Syst. Evol. Microbiol.">
        <title>The Global Catalogue of Microorganisms (GCM) 10K type strain sequencing project: providing services to taxonomists for standard genome sequencing and annotation.</title>
        <authorList>
            <consortium name="The Broad Institute Genomics Platform"/>
            <consortium name="The Broad Institute Genome Sequencing Center for Infectious Disease"/>
            <person name="Wu L."/>
            <person name="Ma J."/>
        </authorList>
    </citation>
    <scope>NUCLEOTIDE SEQUENCE [LARGE SCALE GENOMIC DNA]</scope>
    <source>
        <strain evidence="2">KCTC 52274</strain>
    </source>
</reference>
<sequence>MNKKTAILVFANSSKEELLHKPIIGGEKLFTELTKKTIAVVENSGIPYFISTEKDQHGKTFGERFVNAIQTTYDLGFENIITIGNDTPHLRKHHLLESARQLENNKFVLGPSVDGGFYLMGLHKSQFSLSTFLKLPWQSKNLAKSISLLIKTAKIEVAELEVLQDIDNPEDLKSICRLSFTFSNALRAIIYHICHSPIEIPKYTEILKYNNHLPSFYNKGSPLCAV</sequence>
<protein>
    <submittedName>
        <fullName evidence="1">DUF2064 domain-containing protein</fullName>
    </submittedName>
</protein>
<evidence type="ECO:0000313" key="2">
    <source>
        <dbReference type="Proteomes" id="UP001597319"/>
    </source>
</evidence>
<dbReference type="Gene3D" id="3.90.550.10">
    <property type="entry name" value="Spore Coat Polysaccharide Biosynthesis Protein SpsA, Chain A"/>
    <property type="match status" value="1"/>
</dbReference>
<gene>
    <name evidence="1" type="ORF">ACFSR1_10320</name>
</gene>
<evidence type="ECO:0000313" key="1">
    <source>
        <dbReference type="EMBL" id="MFD2563060.1"/>
    </source>
</evidence>
<dbReference type="SUPFAM" id="SSF53448">
    <property type="entry name" value="Nucleotide-diphospho-sugar transferases"/>
    <property type="match status" value="1"/>
</dbReference>
<organism evidence="1 2">
    <name type="scientific">Aquimarina rubra</name>
    <dbReference type="NCBI Taxonomy" id="1920033"/>
    <lineage>
        <taxon>Bacteria</taxon>
        <taxon>Pseudomonadati</taxon>
        <taxon>Bacteroidota</taxon>
        <taxon>Flavobacteriia</taxon>
        <taxon>Flavobacteriales</taxon>
        <taxon>Flavobacteriaceae</taxon>
        <taxon>Aquimarina</taxon>
    </lineage>
</organism>
<proteinExistence type="predicted"/>
<keyword evidence="2" id="KW-1185">Reference proteome</keyword>
<dbReference type="InterPro" id="IPR018641">
    <property type="entry name" value="Trfase_1_rSAM/seldom-assoc"/>
</dbReference>
<dbReference type="Pfam" id="PF09837">
    <property type="entry name" value="DUF2064"/>
    <property type="match status" value="1"/>
</dbReference>
<dbReference type="EMBL" id="JBHULE010000019">
    <property type="protein sequence ID" value="MFD2563060.1"/>
    <property type="molecule type" value="Genomic_DNA"/>
</dbReference>
<accession>A0ABW5LE37</accession>
<name>A0ABW5LE37_9FLAO</name>
<dbReference type="RefSeq" id="WP_378292169.1">
    <property type="nucleotide sequence ID" value="NZ_JBHULE010000019.1"/>
</dbReference>
<comment type="caution">
    <text evidence="1">The sequence shown here is derived from an EMBL/GenBank/DDBJ whole genome shotgun (WGS) entry which is preliminary data.</text>
</comment>
<dbReference type="PANTHER" id="PTHR36529:SF1">
    <property type="entry name" value="GLYCOSYLTRANSFERASE"/>
    <property type="match status" value="1"/>
</dbReference>
<dbReference type="InterPro" id="IPR029044">
    <property type="entry name" value="Nucleotide-diphossugar_trans"/>
</dbReference>